<feature type="compositionally biased region" description="Polar residues" evidence="2">
    <location>
        <begin position="28"/>
        <end position="51"/>
    </location>
</feature>
<proteinExistence type="predicted"/>
<keyword evidence="4" id="KW-1185">Reference proteome</keyword>
<dbReference type="AlphaFoldDB" id="A0AAD1SZS1"/>
<dbReference type="EMBL" id="OW240920">
    <property type="protein sequence ID" value="CAH2314815.1"/>
    <property type="molecule type" value="Genomic_DNA"/>
</dbReference>
<keyword evidence="1" id="KW-0175">Coiled coil</keyword>
<accession>A0AAD1SZS1</accession>
<feature type="coiled-coil region" evidence="1">
    <location>
        <begin position="96"/>
        <end position="130"/>
    </location>
</feature>
<feature type="region of interest" description="Disordered" evidence="2">
    <location>
        <begin position="1"/>
        <end position="51"/>
    </location>
</feature>
<name>A0AAD1SZS1_PELCU</name>
<organism evidence="3 4">
    <name type="scientific">Pelobates cultripes</name>
    <name type="common">Western spadefoot toad</name>
    <dbReference type="NCBI Taxonomy" id="61616"/>
    <lineage>
        <taxon>Eukaryota</taxon>
        <taxon>Metazoa</taxon>
        <taxon>Chordata</taxon>
        <taxon>Craniata</taxon>
        <taxon>Vertebrata</taxon>
        <taxon>Euteleostomi</taxon>
        <taxon>Amphibia</taxon>
        <taxon>Batrachia</taxon>
        <taxon>Anura</taxon>
        <taxon>Pelobatoidea</taxon>
        <taxon>Pelobatidae</taxon>
        <taxon>Pelobates</taxon>
    </lineage>
</organism>
<evidence type="ECO:0000256" key="2">
    <source>
        <dbReference type="SAM" id="MobiDB-lite"/>
    </source>
</evidence>
<dbReference type="Proteomes" id="UP001295444">
    <property type="component" value="Chromosome 09"/>
</dbReference>
<evidence type="ECO:0000313" key="3">
    <source>
        <dbReference type="EMBL" id="CAH2314815.1"/>
    </source>
</evidence>
<reference evidence="3" key="1">
    <citation type="submission" date="2022-03" db="EMBL/GenBank/DDBJ databases">
        <authorList>
            <person name="Alioto T."/>
            <person name="Alioto T."/>
            <person name="Gomez Garrido J."/>
        </authorList>
    </citation>
    <scope>NUCLEOTIDE SEQUENCE</scope>
</reference>
<evidence type="ECO:0000256" key="1">
    <source>
        <dbReference type="SAM" id="Coils"/>
    </source>
</evidence>
<protein>
    <submittedName>
        <fullName evidence="3">Uncharacterized protein</fullName>
    </submittedName>
</protein>
<evidence type="ECO:0000313" key="4">
    <source>
        <dbReference type="Proteomes" id="UP001295444"/>
    </source>
</evidence>
<feature type="compositionally biased region" description="Basic and acidic residues" evidence="2">
    <location>
        <begin position="8"/>
        <end position="27"/>
    </location>
</feature>
<gene>
    <name evidence="3" type="ORF">PECUL_23A059104</name>
</gene>
<sequence length="139" mass="16274">MAPSKRLKITDQIRSNRKDRPRQKQDDTYSTDPSTNAEDETLQLSQGDSPVTNQSLHTMLLDLKESLRSDFWQITKEIRRDIQELGGHTSRLESKTEELCSAHNDVVDQLQRLEEEQSALKLKMADMQYRARRNNLRFQ</sequence>